<name>A0A1V1P7K8_9BACT</name>
<comment type="caution">
    <text evidence="1">The sequence shown here is derived from an EMBL/GenBank/DDBJ whole genome shotgun (WGS) entry which is preliminary data.</text>
</comment>
<proteinExistence type="predicted"/>
<evidence type="ECO:0000313" key="1">
    <source>
        <dbReference type="EMBL" id="ETR70736.1"/>
    </source>
</evidence>
<dbReference type="AlphaFoldDB" id="A0A1V1P7K8"/>
<sequence>MEKNDTRQPQKKCFWEYNINVPLEKIPGTIKAQRFADFWPYFHEAFKQKELNLGDIKSIVQVISEFGPPKYCENVRAYVINSLIERWYK</sequence>
<reference evidence="2" key="1">
    <citation type="submission" date="2012-11" db="EMBL/GenBank/DDBJ databases">
        <authorList>
            <person name="Lucero-Rivera Y.E."/>
            <person name="Tovar-Ramirez D."/>
        </authorList>
    </citation>
    <scope>NUCLEOTIDE SEQUENCE [LARGE SCALE GENOMIC DNA]</scope>
    <source>
        <strain evidence="2">Araruama</strain>
    </source>
</reference>
<organism evidence="1 2">
    <name type="scientific">Candidatus Magnetoglobus multicellularis str. Araruama</name>
    <dbReference type="NCBI Taxonomy" id="890399"/>
    <lineage>
        <taxon>Bacteria</taxon>
        <taxon>Pseudomonadati</taxon>
        <taxon>Thermodesulfobacteriota</taxon>
        <taxon>Desulfobacteria</taxon>
        <taxon>Desulfobacterales</taxon>
        <taxon>Desulfobacteraceae</taxon>
        <taxon>Candidatus Magnetoglobus</taxon>
    </lineage>
</organism>
<dbReference type="Proteomes" id="UP000189670">
    <property type="component" value="Unassembled WGS sequence"/>
</dbReference>
<dbReference type="EMBL" id="ATBP01000378">
    <property type="protein sequence ID" value="ETR70736.1"/>
    <property type="molecule type" value="Genomic_DNA"/>
</dbReference>
<protein>
    <submittedName>
        <fullName evidence="1">Uncharacterized protein</fullName>
    </submittedName>
</protein>
<gene>
    <name evidence="1" type="ORF">OMM_08594</name>
</gene>
<evidence type="ECO:0000313" key="2">
    <source>
        <dbReference type="Proteomes" id="UP000189670"/>
    </source>
</evidence>
<accession>A0A1V1P7K8</accession>